<dbReference type="EMBL" id="KZ824267">
    <property type="protein sequence ID" value="RAL17397.1"/>
    <property type="molecule type" value="Genomic_DNA"/>
</dbReference>
<keyword evidence="7" id="KW-1185">Reference proteome</keyword>
<feature type="domain" description="FAD-binding PCMH-type" evidence="5">
    <location>
        <begin position="43"/>
        <end position="214"/>
    </location>
</feature>
<dbReference type="RefSeq" id="XP_025556551.1">
    <property type="nucleotide sequence ID" value="XM_025691377.1"/>
</dbReference>
<dbReference type="Proteomes" id="UP000248961">
    <property type="component" value="Unassembled WGS sequence"/>
</dbReference>
<dbReference type="STRING" id="1450537.A0A395IB30"/>
<dbReference type="VEuPathDB" id="FungiDB:BO97DRAFT_333786"/>
<reference evidence="6 7" key="1">
    <citation type="submission" date="2018-02" db="EMBL/GenBank/DDBJ databases">
        <title>The genomes of Aspergillus section Nigri reveals drivers in fungal speciation.</title>
        <authorList>
            <consortium name="DOE Joint Genome Institute"/>
            <person name="Vesth T.C."/>
            <person name="Nybo J."/>
            <person name="Theobald S."/>
            <person name="Brandl J."/>
            <person name="Frisvad J.C."/>
            <person name="Nielsen K.F."/>
            <person name="Lyhne E.K."/>
            <person name="Kogle M.E."/>
            <person name="Kuo A."/>
            <person name="Riley R."/>
            <person name="Clum A."/>
            <person name="Nolan M."/>
            <person name="Lipzen A."/>
            <person name="Salamov A."/>
            <person name="Henrissat B."/>
            <person name="Wiebenga A."/>
            <person name="De vries R.P."/>
            <person name="Grigoriev I.V."/>
            <person name="Mortensen U.H."/>
            <person name="Andersen M.R."/>
            <person name="Baker S.E."/>
        </authorList>
    </citation>
    <scope>NUCLEOTIDE SEQUENCE [LARGE SCALE GENOMIC DNA]</scope>
    <source>
        <strain evidence="6 7">CBS 101889</strain>
    </source>
</reference>
<proteinExistence type="inferred from homology"/>
<keyword evidence="2" id="KW-0285">Flavoprotein</keyword>
<dbReference type="InterPro" id="IPR016166">
    <property type="entry name" value="FAD-bd_PCMH"/>
</dbReference>
<dbReference type="Gene3D" id="3.30.43.10">
    <property type="entry name" value="Uridine Diphospho-n-acetylenolpyruvylglucosamine Reductase, domain 2"/>
    <property type="match status" value="1"/>
</dbReference>
<dbReference type="OrthoDB" id="9996127at2759"/>
<evidence type="ECO:0000313" key="7">
    <source>
        <dbReference type="Proteomes" id="UP000248961"/>
    </source>
</evidence>
<dbReference type="PANTHER" id="PTHR42973:SF8">
    <property type="entry name" value="FAD-BINDING PCMH-TYPE DOMAIN-CONTAINING PROTEIN"/>
    <property type="match status" value="1"/>
</dbReference>
<dbReference type="InterPro" id="IPR050416">
    <property type="entry name" value="FAD-linked_Oxidoreductase"/>
</dbReference>
<dbReference type="InterPro" id="IPR012951">
    <property type="entry name" value="BBE"/>
</dbReference>
<dbReference type="PROSITE" id="PS51387">
    <property type="entry name" value="FAD_PCMH"/>
    <property type="match status" value="1"/>
</dbReference>
<evidence type="ECO:0000259" key="5">
    <source>
        <dbReference type="PROSITE" id="PS51387"/>
    </source>
</evidence>
<dbReference type="Gene3D" id="3.30.465.10">
    <property type="match status" value="1"/>
</dbReference>
<evidence type="ECO:0000256" key="1">
    <source>
        <dbReference type="ARBA" id="ARBA00005466"/>
    </source>
</evidence>
<dbReference type="GeneID" id="37195666"/>
<dbReference type="Pfam" id="PF01565">
    <property type="entry name" value="FAD_binding_4"/>
    <property type="match status" value="1"/>
</dbReference>
<keyword evidence="3" id="KW-0274">FAD</keyword>
<comment type="similarity">
    <text evidence="1">Belongs to the oxygen-dependent FAD-linked oxidoreductase family.</text>
</comment>
<dbReference type="GO" id="GO:0016491">
    <property type="term" value="F:oxidoreductase activity"/>
    <property type="evidence" value="ECO:0007669"/>
    <property type="project" value="UniProtKB-KW"/>
</dbReference>
<name>A0A395IB30_ASPHC</name>
<evidence type="ECO:0000313" key="6">
    <source>
        <dbReference type="EMBL" id="RAL17397.1"/>
    </source>
</evidence>
<dbReference type="InterPro" id="IPR016167">
    <property type="entry name" value="FAD-bd_PCMH_sub1"/>
</dbReference>
<accession>A0A395IB30</accession>
<dbReference type="InterPro" id="IPR006094">
    <property type="entry name" value="Oxid_FAD_bind_N"/>
</dbReference>
<organism evidence="6 7">
    <name type="scientific">Aspergillus homomorphus (strain CBS 101889)</name>
    <dbReference type="NCBI Taxonomy" id="1450537"/>
    <lineage>
        <taxon>Eukaryota</taxon>
        <taxon>Fungi</taxon>
        <taxon>Dikarya</taxon>
        <taxon>Ascomycota</taxon>
        <taxon>Pezizomycotina</taxon>
        <taxon>Eurotiomycetes</taxon>
        <taxon>Eurotiomycetidae</taxon>
        <taxon>Eurotiales</taxon>
        <taxon>Aspergillaceae</taxon>
        <taxon>Aspergillus</taxon>
        <taxon>Aspergillus subgen. Circumdati</taxon>
    </lineage>
</organism>
<dbReference type="InterPro" id="IPR016169">
    <property type="entry name" value="FAD-bd_PCMH_sub2"/>
</dbReference>
<dbReference type="SUPFAM" id="SSF56176">
    <property type="entry name" value="FAD-binding/transporter-associated domain-like"/>
    <property type="match status" value="1"/>
</dbReference>
<dbReference type="Gene3D" id="3.40.462.20">
    <property type="match status" value="1"/>
</dbReference>
<dbReference type="AlphaFoldDB" id="A0A395IB30"/>
<dbReference type="InterPro" id="IPR036318">
    <property type="entry name" value="FAD-bd_PCMH-like_sf"/>
</dbReference>
<gene>
    <name evidence="6" type="ORF">BO97DRAFT_333786</name>
</gene>
<dbReference type="GO" id="GO:0071949">
    <property type="term" value="F:FAD binding"/>
    <property type="evidence" value="ECO:0007669"/>
    <property type="project" value="InterPro"/>
</dbReference>
<dbReference type="Pfam" id="PF08031">
    <property type="entry name" value="BBE"/>
    <property type="match status" value="1"/>
</dbReference>
<protein>
    <submittedName>
        <fullName evidence="6">FAD-binding domain-containing protein</fullName>
    </submittedName>
</protein>
<evidence type="ECO:0000256" key="2">
    <source>
        <dbReference type="ARBA" id="ARBA00022630"/>
    </source>
</evidence>
<keyword evidence="4" id="KW-0560">Oxidoreductase</keyword>
<dbReference type="PANTHER" id="PTHR42973">
    <property type="entry name" value="BINDING OXIDOREDUCTASE, PUTATIVE (AFU_ORTHOLOGUE AFUA_1G17690)-RELATED"/>
    <property type="match status" value="1"/>
</dbReference>
<sequence length="478" mass="53251">MTRADLDAGQVQTELGPLLCEISSVFGPDSPLWANATSRYQEYKPPRVQVAVRVGCEDDVAKIVNYANENSLPFYTVNRGHGMTITQGQFQGLEIDMQLLTGIEINSDGKSARLQGGTYTQEVIDVLWEQGYVTTTGSCACVGMMGLGLGGGHGRLQGSYGMVSDNFVSLNVVLANGTAIVVSETSHPDLFWAMKGAGHNFGVVTSFELRIFPRQVDTWYYRNYVFSQSNLEPLFEELNRLQGNGTQPVKIGWQFVLYEMIAEFSQTEPIVLWSFSYAGSEEEAQELLAPFDALGPLNITGGNVPYPEIANAQKTGLNDPVCAHGFERIVSTAGLQIYNVTAQRAIYDAFDDMIQTYPAFNGSVVLMEGYPVDGVLKVDPALSAYPWRDDYLLTWASITYPPNSSLDATAIEWASRFRTLWNQGQPARRPTTYVNYAFGTESTESMYGYESWRLDRLRSLKRKYDPENRFSYYNPIPI</sequence>
<evidence type="ECO:0000256" key="3">
    <source>
        <dbReference type="ARBA" id="ARBA00022827"/>
    </source>
</evidence>
<evidence type="ECO:0000256" key="4">
    <source>
        <dbReference type="ARBA" id="ARBA00023002"/>
    </source>
</evidence>